<sequence>MRGKWLDASASAEYLHDEDSSDAQGQPSTSGRHHGHRWFSVMQGIRRSLDVHLKSYYKIDSAFTSTLRFTTASDKLKALTRAVTETGLVDFCCVYLVHPARGTFGVAALSGAGAELYPPRLADEDAQQAIRMNDTGSQSFLNVFTRCVFQVNDSNWCVEDVVASKAPWYYDCASAANGFGLPQDGGWLRRGGMRSMLALPCMQGDDVTGVVAVASKHKSLDHLLLRKLEELCFKITPTVTDAVLHFSPLLCNTRMAAPYESITDFAHEVLGEMLNLDRAVAASVSAINRTTANISVSHHQQQQQPCAGRGRKAAEERSMFDATAAVAAAAAAGFSWTVPASAPASAPSASAGAAAPLAQIRLRGGGDRQHERPSAQSLLGVGGETFCTALADDVASYSVVLTSDLASASALPHLELASMISLDDLMASERLTPAAASAPLEPLEPFDCDAVEAADAAQPTRGSLPHGGWIRAQHVDTSRSLPERKPVAMSGGGGGGGAAVDFLRGCAAGGAASLSPQQLHHHRQQPAAASRVASASADRKASRSTRSLSCLEFSGGGVADNAREELANNYDNNSGNGSGIMSPAAAATAAAAAANPASGSPLCPTAANAPRFLRAPLRQQQQRRCPVARQGAADGTPCSSKRSTESGAGEGYMIESHSTEELTAALRNVVGGGGSVTATTTTSPSVWNSLKNMESRIMQRGAPLEASVGAAGGVPSSVPAAPAAAAAPPPLAAARGSSCATDYSAATTFDTATTFAYANGSHHNACSMYGSFGCMAAAAGDMAEVRTSLRGVARGRWSRDSAAAAAAVWSNEAAEAVAAAMSFTAQLQDDEQRASSSIWTAAAAAAAPPSGQRSDGRGIHGCAGAPKAAAFGGLYGIRESGPVPSSIEFSDSDDGSVALVDVDVSSCSPGGGGFVLSSGLGAEAQHRQQRERRGSSSCCHVGSGSGAAQPPQSPLLADGAAS</sequence>
<keyword evidence="3" id="KW-1185">Reference proteome</keyword>
<gene>
    <name evidence="2" type="primary">PLEST003307</name>
    <name evidence="2" type="ORF">PLESTB_000632100</name>
</gene>
<accession>A0A9W6BHT4</accession>
<evidence type="ECO:0008006" key="4">
    <source>
        <dbReference type="Google" id="ProtNLM"/>
    </source>
</evidence>
<protein>
    <recommendedName>
        <fullName evidence="4">GAF domain-containing protein</fullName>
    </recommendedName>
</protein>
<feature type="region of interest" description="Disordered" evidence="1">
    <location>
        <begin position="514"/>
        <end position="546"/>
    </location>
</feature>
<feature type="region of interest" description="Disordered" evidence="1">
    <location>
        <begin position="618"/>
        <end position="649"/>
    </location>
</feature>
<dbReference type="Gene3D" id="3.30.450.40">
    <property type="match status" value="1"/>
</dbReference>
<comment type="caution">
    <text evidence="2">The sequence shown here is derived from an EMBL/GenBank/DDBJ whole genome shotgun (WGS) entry which is preliminary data.</text>
</comment>
<dbReference type="InterPro" id="IPR029016">
    <property type="entry name" value="GAF-like_dom_sf"/>
</dbReference>
<proteinExistence type="predicted"/>
<feature type="region of interest" description="Disordered" evidence="1">
    <location>
        <begin position="15"/>
        <end position="35"/>
    </location>
</feature>
<organism evidence="2 3">
    <name type="scientific">Pleodorina starrii</name>
    <dbReference type="NCBI Taxonomy" id="330485"/>
    <lineage>
        <taxon>Eukaryota</taxon>
        <taxon>Viridiplantae</taxon>
        <taxon>Chlorophyta</taxon>
        <taxon>core chlorophytes</taxon>
        <taxon>Chlorophyceae</taxon>
        <taxon>CS clade</taxon>
        <taxon>Chlamydomonadales</taxon>
        <taxon>Volvocaceae</taxon>
        <taxon>Pleodorina</taxon>
    </lineage>
</organism>
<dbReference type="Proteomes" id="UP001165080">
    <property type="component" value="Unassembled WGS sequence"/>
</dbReference>
<evidence type="ECO:0000313" key="2">
    <source>
        <dbReference type="EMBL" id="GLC52466.1"/>
    </source>
</evidence>
<dbReference type="AlphaFoldDB" id="A0A9W6BHT4"/>
<name>A0A9W6BHT4_9CHLO</name>
<evidence type="ECO:0000256" key="1">
    <source>
        <dbReference type="SAM" id="MobiDB-lite"/>
    </source>
</evidence>
<dbReference type="SUPFAM" id="SSF55781">
    <property type="entry name" value="GAF domain-like"/>
    <property type="match status" value="1"/>
</dbReference>
<feature type="region of interest" description="Disordered" evidence="1">
    <location>
        <begin position="921"/>
        <end position="962"/>
    </location>
</feature>
<feature type="compositionally biased region" description="Basic and acidic residues" evidence="1">
    <location>
        <begin position="924"/>
        <end position="934"/>
    </location>
</feature>
<feature type="compositionally biased region" description="Low complexity" evidence="1">
    <location>
        <begin position="527"/>
        <end position="536"/>
    </location>
</feature>
<evidence type="ECO:0000313" key="3">
    <source>
        <dbReference type="Proteomes" id="UP001165080"/>
    </source>
</evidence>
<dbReference type="EMBL" id="BRXU01000006">
    <property type="protein sequence ID" value="GLC52466.1"/>
    <property type="molecule type" value="Genomic_DNA"/>
</dbReference>
<reference evidence="2 3" key="1">
    <citation type="journal article" date="2023" name="Commun. Biol.">
        <title>Reorganization of the ancestral sex-determining regions during the evolution of trioecy in Pleodorina starrii.</title>
        <authorList>
            <person name="Takahashi K."/>
            <person name="Suzuki S."/>
            <person name="Kawai-Toyooka H."/>
            <person name="Yamamoto K."/>
            <person name="Hamaji T."/>
            <person name="Ootsuki R."/>
            <person name="Yamaguchi H."/>
            <person name="Kawachi M."/>
            <person name="Higashiyama T."/>
            <person name="Nozaki H."/>
        </authorList>
    </citation>
    <scope>NUCLEOTIDE SEQUENCE [LARGE SCALE GENOMIC DNA]</scope>
    <source>
        <strain evidence="2 3">NIES-4479</strain>
    </source>
</reference>